<evidence type="ECO:0000313" key="4">
    <source>
        <dbReference type="Proteomes" id="UP001159364"/>
    </source>
</evidence>
<protein>
    <submittedName>
        <fullName evidence="3">Uncharacterized protein</fullName>
    </submittedName>
</protein>
<accession>A0AAV8U736</accession>
<name>A0AAV8U736_9ROSI</name>
<organism evidence="3 4">
    <name type="scientific">Erythroxylum novogranatense</name>
    <dbReference type="NCBI Taxonomy" id="1862640"/>
    <lineage>
        <taxon>Eukaryota</taxon>
        <taxon>Viridiplantae</taxon>
        <taxon>Streptophyta</taxon>
        <taxon>Embryophyta</taxon>
        <taxon>Tracheophyta</taxon>
        <taxon>Spermatophyta</taxon>
        <taxon>Magnoliopsida</taxon>
        <taxon>eudicotyledons</taxon>
        <taxon>Gunneridae</taxon>
        <taxon>Pentapetalae</taxon>
        <taxon>rosids</taxon>
        <taxon>fabids</taxon>
        <taxon>Malpighiales</taxon>
        <taxon>Erythroxylaceae</taxon>
        <taxon>Erythroxylum</taxon>
    </lineage>
</organism>
<keyword evidence="4" id="KW-1185">Reference proteome</keyword>
<dbReference type="AlphaFoldDB" id="A0AAV8U736"/>
<dbReference type="Proteomes" id="UP001159364">
    <property type="component" value="Linkage Group LG01"/>
</dbReference>
<feature type="chain" id="PRO_5043877412" evidence="2">
    <location>
        <begin position="26"/>
        <end position="79"/>
    </location>
</feature>
<dbReference type="PANTHER" id="PTHR37908:SF4">
    <property type="entry name" value="PROTEIN, PUTATIVE-RELATED"/>
    <property type="match status" value="1"/>
</dbReference>
<feature type="signal peptide" evidence="2">
    <location>
        <begin position="1"/>
        <end position="25"/>
    </location>
</feature>
<evidence type="ECO:0000256" key="2">
    <source>
        <dbReference type="SAM" id="SignalP"/>
    </source>
</evidence>
<dbReference type="PANTHER" id="PTHR37908">
    <property type="entry name" value="TRANSMEMBRANE PROTEIN"/>
    <property type="match status" value="1"/>
</dbReference>
<feature type="region of interest" description="Disordered" evidence="1">
    <location>
        <begin position="58"/>
        <end position="79"/>
    </location>
</feature>
<proteinExistence type="predicted"/>
<gene>
    <name evidence="3" type="ORF">K2173_020094</name>
</gene>
<reference evidence="3 4" key="1">
    <citation type="submission" date="2021-09" db="EMBL/GenBank/DDBJ databases">
        <title>Genomic insights and catalytic innovation underlie evolution of tropane alkaloids biosynthesis.</title>
        <authorList>
            <person name="Wang Y.-J."/>
            <person name="Tian T."/>
            <person name="Huang J.-P."/>
            <person name="Huang S.-X."/>
        </authorList>
    </citation>
    <scope>NUCLEOTIDE SEQUENCE [LARGE SCALE GENOMIC DNA]</scope>
    <source>
        <strain evidence="3">KIB-2018</strain>
        <tissue evidence="3">Leaf</tissue>
    </source>
</reference>
<keyword evidence="2" id="KW-0732">Signal</keyword>
<dbReference type="EMBL" id="JAIWQS010000001">
    <property type="protein sequence ID" value="KAJ8775090.1"/>
    <property type="molecule type" value="Genomic_DNA"/>
</dbReference>
<evidence type="ECO:0000256" key="1">
    <source>
        <dbReference type="SAM" id="MobiDB-lite"/>
    </source>
</evidence>
<comment type="caution">
    <text evidence="3">The sequence shown here is derived from an EMBL/GenBank/DDBJ whole genome shotgun (WGS) entry which is preliminary data.</text>
</comment>
<sequence>MGRSCFLKLLLVLALLLLSISHGFGRKILIDTVDVGDSSVPEQEASAIDRKMIEVLDYQDPKPNTNPRTGFIYGPSPRG</sequence>
<evidence type="ECO:0000313" key="3">
    <source>
        <dbReference type="EMBL" id="KAJ8775090.1"/>
    </source>
</evidence>